<dbReference type="Proteomes" id="UP001168972">
    <property type="component" value="Unassembled WGS sequence"/>
</dbReference>
<evidence type="ECO:0000313" key="1">
    <source>
        <dbReference type="EMBL" id="KAK0170472.1"/>
    </source>
</evidence>
<reference evidence="1" key="2">
    <citation type="submission" date="2023-03" db="EMBL/GenBank/DDBJ databases">
        <authorList>
            <person name="Inwood S.N."/>
            <person name="Skelly J.G."/>
            <person name="Guhlin J."/>
            <person name="Harrop T.W.R."/>
            <person name="Goldson S.G."/>
            <person name="Dearden P.K."/>
        </authorList>
    </citation>
    <scope>NUCLEOTIDE SEQUENCE</scope>
    <source>
        <strain evidence="1">Lincoln</strain>
        <tissue evidence="1">Whole body</tissue>
    </source>
</reference>
<proteinExistence type="predicted"/>
<comment type="caution">
    <text evidence="1">The sequence shown here is derived from an EMBL/GenBank/DDBJ whole genome shotgun (WGS) entry which is preliminary data.</text>
</comment>
<organism evidence="1 2">
    <name type="scientific">Microctonus hyperodae</name>
    <name type="common">Parasitoid wasp</name>
    <dbReference type="NCBI Taxonomy" id="165561"/>
    <lineage>
        <taxon>Eukaryota</taxon>
        <taxon>Metazoa</taxon>
        <taxon>Ecdysozoa</taxon>
        <taxon>Arthropoda</taxon>
        <taxon>Hexapoda</taxon>
        <taxon>Insecta</taxon>
        <taxon>Pterygota</taxon>
        <taxon>Neoptera</taxon>
        <taxon>Endopterygota</taxon>
        <taxon>Hymenoptera</taxon>
        <taxon>Apocrita</taxon>
        <taxon>Ichneumonoidea</taxon>
        <taxon>Braconidae</taxon>
        <taxon>Euphorinae</taxon>
        <taxon>Microctonus</taxon>
    </lineage>
</organism>
<dbReference type="EMBL" id="JAQQBR010000574">
    <property type="protein sequence ID" value="KAK0170472.1"/>
    <property type="molecule type" value="Genomic_DNA"/>
</dbReference>
<dbReference type="AlphaFoldDB" id="A0AA39KQY9"/>
<accession>A0AA39KQY9</accession>
<sequence length="109" mass="11378">MTNGVGHHGVQRNITSKVGNAINEGARLTNGVLKNSRANGNHVHLNGAANGVQHRLQNGIGHIANGIPPGLNRVAPAPVVGNNISSVNTKATVGNIYSEVESYHQNLHI</sequence>
<evidence type="ECO:0000313" key="2">
    <source>
        <dbReference type="Proteomes" id="UP001168972"/>
    </source>
</evidence>
<protein>
    <submittedName>
        <fullName evidence="1">Uncharacterized protein</fullName>
    </submittedName>
</protein>
<name>A0AA39KQY9_MICHY</name>
<reference evidence="1" key="1">
    <citation type="journal article" date="2023" name="bioRxiv">
        <title>Scaffold-level genome assemblies of two parasitoid biocontrol wasps reveal the parthenogenesis mechanism and an associated novel virus.</title>
        <authorList>
            <person name="Inwood S."/>
            <person name="Skelly J."/>
            <person name="Guhlin J."/>
            <person name="Harrop T."/>
            <person name="Goldson S."/>
            <person name="Dearden P."/>
        </authorList>
    </citation>
    <scope>NUCLEOTIDE SEQUENCE</scope>
    <source>
        <strain evidence="1">Lincoln</strain>
        <tissue evidence="1">Whole body</tissue>
    </source>
</reference>
<keyword evidence="2" id="KW-1185">Reference proteome</keyword>
<gene>
    <name evidence="1" type="ORF">PV327_011421</name>
</gene>